<protein>
    <submittedName>
        <fullName evidence="2">Uncharacterized protein</fullName>
    </submittedName>
</protein>
<evidence type="ECO:0000313" key="3">
    <source>
        <dbReference type="Proteomes" id="UP000255201"/>
    </source>
</evidence>
<accession>A0A376K3S5</accession>
<gene>
    <name evidence="2" type="ORF">NCTC10764_06104</name>
</gene>
<name>A0A376K3S5_ECOLX</name>
<sequence>MSPVQDVSPEILIHRQGTVIGFNQPTVPGQVQAECHGTGLHTLHPCPGSRPPRQVSDNHAVTVATQTEAPHFPGAGVNITDRGDLP</sequence>
<dbReference type="Proteomes" id="UP000255201">
    <property type="component" value="Unassembled WGS sequence"/>
</dbReference>
<evidence type="ECO:0000256" key="1">
    <source>
        <dbReference type="SAM" id="MobiDB-lite"/>
    </source>
</evidence>
<feature type="region of interest" description="Disordered" evidence="1">
    <location>
        <begin position="66"/>
        <end position="86"/>
    </location>
</feature>
<reference evidence="2 3" key="1">
    <citation type="submission" date="2018-06" db="EMBL/GenBank/DDBJ databases">
        <authorList>
            <consortium name="Pathogen Informatics"/>
            <person name="Doyle S."/>
        </authorList>
    </citation>
    <scope>NUCLEOTIDE SEQUENCE [LARGE SCALE GENOMIC DNA]</scope>
    <source>
        <strain evidence="2 3">NCTC10764</strain>
    </source>
</reference>
<organism evidence="2 3">
    <name type="scientific">Escherichia coli</name>
    <dbReference type="NCBI Taxonomy" id="562"/>
    <lineage>
        <taxon>Bacteria</taxon>
        <taxon>Pseudomonadati</taxon>
        <taxon>Pseudomonadota</taxon>
        <taxon>Gammaproteobacteria</taxon>
        <taxon>Enterobacterales</taxon>
        <taxon>Enterobacteriaceae</taxon>
        <taxon>Escherichia</taxon>
    </lineage>
</organism>
<dbReference type="EMBL" id="UFZL01000003">
    <property type="protein sequence ID" value="STE77485.1"/>
    <property type="molecule type" value="Genomic_DNA"/>
</dbReference>
<evidence type="ECO:0000313" key="2">
    <source>
        <dbReference type="EMBL" id="STE77485.1"/>
    </source>
</evidence>
<dbReference type="AlphaFoldDB" id="A0A376K3S5"/>
<proteinExistence type="predicted"/>